<dbReference type="Pfam" id="PF08666">
    <property type="entry name" value="SAF"/>
    <property type="match status" value="1"/>
</dbReference>
<gene>
    <name evidence="3" type="ORF">EM932_17425</name>
</gene>
<dbReference type="OrthoDB" id="9804574at2"/>
<evidence type="ECO:0000256" key="1">
    <source>
        <dbReference type="ARBA" id="ARBA00023239"/>
    </source>
</evidence>
<dbReference type="AlphaFoldDB" id="A0A4S1DSK8"/>
<feature type="domain" description="SAF" evidence="2">
    <location>
        <begin position="13"/>
        <end position="84"/>
    </location>
</feature>
<reference evidence="3 4" key="1">
    <citation type="submission" date="2019-04" db="EMBL/GenBank/DDBJ databases">
        <authorList>
            <person name="Liu A."/>
        </authorList>
    </citation>
    <scope>NUCLEOTIDE SEQUENCE [LARGE SCALE GENOMIC DNA]</scope>
    <source>
        <strain evidence="3 4">RZ03</strain>
    </source>
</reference>
<dbReference type="PANTHER" id="PTHR30536">
    <property type="entry name" value="ALTRONATE/GALACTARATE DEHYDRATASE"/>
    <property type="match status" value="1"/>
</dbReference>
<dbReference type="GO" id="GO:0016829">
    <property type="term" value="F:lyase activity"/>
    <property type="evidence" value="ECO:0007669"/>
    <property type="project" value="UniProtKB-KW"/>
</dbReference>
<dbReference type="GO" id="GO:0019698">
    <property type="term" value="P:D-galacturonate catabolic process"/>
    <property type="evidence" value="ECO:0007669"/>
    <property type="project" value="TreeGrafter"/>
</dbReference>
<dbReference type="GO" id="GO:0016787">
    <property type="term" value="F:hydrolase activity"/>
    <property type="evidence" value="ECO:0007669"/>
    <property type="project" value="UniProtKB-KW"/>
</dbReference>
<keyword evidence="4" id="KW-1185">Reference proteome</keyword>
<keyword evidence="1" id="KW-0456">Lyase</keyword>
<dbReference type="InterPro" id="IPR044144">
    <property type="entry name" value="SAF_UxaA/GarD"/>
</dbReference>
<organism evidence="3 4">
    <name type="scientific">Flavivirga rizhaonensis</name>
    <dbReference type="NCBI Taxonomy" id="2559571"/>
    <lineage>
        <taxon>Bacteria</taxon>
        <taxon>Pseudomonadati</taxon>
        <taxon>Bacteroidota</taxon>
        <taxon>Flavobacteriia</taxon>
        <taxon>Flavobacteriales</taxon>
        <taxon>Flavobacteriaceae</taxon>
        <taxon>Flavivirga</taxon>
    </lineage>
</organism>
<dbReference type="PANTHER" id="PTHR30536:SF5">
    <property type="entry name" value="ALTRONATE DEHYDRATASE"/>
    <property type="match status" value="1"/>
</dbReference>
<sequence length="93" mass="10154">MSSRKIIVLNASDNVGVVISNLSKDEKITIDGEAICAISDIDFGHKIALKDLPIGALVKKYGVPIGVITQQVHAGEHIHVHNMESLYMKQFTK</sequence>
<dbReference type="RefSeq" id="WP_135878487.1">
    <property type="nucleotide sequence ID" value="NZ_SRSO01000030.1"/>
</dbReference>
<dbReference type="InterPro" id="IPR052172">
    <property type="entry name" value="UxaA_altronate/galactarate_dh"/>
</dbReference>
<evidence type="ECO:0000313" key="3">
    <source>
        <dbReference type="EMBL" id="TGV00966.1"/>
    </source>
</evidence>
<dbReference type="EMBL" id="SRSO01000030">
    <property type="protein sequence ID" value="TGV00966.1"/>
    <property type="molecule type" value="Genomic_DNA"/>
</dbReference>
<dbReference type="Gene3D" id="2.30.130.110">
    <property type="match status" value="1"/>
</dbReference>
<keyword evidence="3" id="KW-0378">Hydrolase</keyword>
<dbReference type="InterPro" id="IPR013974">
    <property type="entry name" value="SAF"/>
</dbReference>
<dbReference type="SMART" id="SM00858">
    <property type="entry name" value="SAF"/>
    <property type="match status" value="1"/>
</dbReference>
<evidence type="ECO:0000259" key="2">
    <source>
        <dbReference type="SMART" id="SM00858"/>
    </source>
</evidence>
<comment type="caution">
    <text evidence="3">The sequence shown here is derived from an EMBL/GenBank/DDBJ whole genome shotgun (WGS) entry which is preliminary data.</text>
</comment>
<evidence type="ECO:0000313" key="4">
    <source>
        <dbReference type="Proteomes" id="UP000307602"/>
    </source>
</evidence>
<accession>A0A4S1DSK8</accession>
<dbReference type="Proteomes" id="UP000307602">
    <property type="component" value="Unassembled WGS sequence"/>
</dbReference>
<proteinExistence type="predicted"/>
<protein>
    <submittedName>
        <fullName evidence="3">Altronate hydrolase</fullName>
    </submittedName>
</protein>
<name>A0A4S1DSK8_9FLAO</name>
<dbReference type="CDD" id="cd11613">
    <property type="entry name" value="SAF_AH_GD"/>
    <property type="match status" value="1"/>
</dbReference>